<reference evidence="5 6" key="1">
    <citation type="submission" date="2018-10" db="EMBL/GenBank/DDBJ databases">
        <title>Genomic Encyclopedia of Archaeal and Bacterial Type Strains, Phase II (KMG-II): from individual species to whole genera.</title>
        <authorList>
            <person name="Goeker M."/>
        </authorList>
    </citation>
    <scope>NUCLEOTIDE SEQUENCE [LARGE SCALE GENOMIC DNA]</scope>
    <source>
        <strain evidence="5 6">DSM 16510</strain>
    </source>
</reference>
<dbReference type="PANTHER" id="PTHR43434:SF1">
    <property type="entry name" value="PHOSPHOGLYCOLATE PHOSPHATASE"/>
    <property type="match status" value="1"/>
</dbReference>
<evidence type="ECO:0000256" key="4">
    <source>
        <dbReference type="ARBA" id="ARBA00013078"/>
    </source>
</evidence>
<dbReference type="GO" id="GO:0008967">
    <property type="term" value="F:phosphoglycolate phosphatase activity"/>
    <property type="evidence" value="ECO:0007669"/>
    <property type="project" value="UniProtKB-EC"/>
</dbReference>
<dbReference type="GO" id="GO:0005829">
    <property type="term" value="C:cytosol"/>
    <property type="evidence" value="ECO:0007669"/>
    <property type="project" value="TreeGrafter"/>
</dbReference>
<dbReference type="SFLD" id="SFLDG01129">
    <property type="entry name" value="C1.5:_HAD__Beta-PGM__Phosphata"/>
    <property type="match status" value="1"/>
</dbReference>
<dbReference type="GO" id="GO:0006281">
    <property type="term" value="P:DNA repair"/>
    <property type="evidence" value="ECO:0007669"/>
    <property type="project" value="TreeGrafter"/>
</dbReference>
<dbReference type="Gene3D" id="1.10.150.240">
    <property type="entry name" value="Putative phosphatase, domain 2"/>
    <property type="match status" value="1"/>
</dbReference>
<comment type="catalytic activity">
    <reaction evidence="1">
        <text>2-phosphoglycolate + H2O = glycolate + phosphate</text>
        <dbReference type="Rhea" id="RHEA:14369"/>
        <dbReference type="ChEBI" id="CHEBI:15377"/>
        <dbReference type="ChEBI" id="CHEBI:29805"/>
        <dbReference type="ChEBI" id="CHEBI:43474"/>
        <dbReference type="ChEBI" id="CHEBI:58033"/>
        <dbReference type="EC" id="3.1.3.18"/>
    </reaction>
</comment>
<dbReference type="InterPro" id="IPR036412">
    <property type="entry name" value="HAD-like_sf"/>
</dbReference>
<name>A0A497XQW8_9AQUI</name>
<dbReference type="InterPro" id="IPR050155">
    <property type="entry name" value="HAD-like_hydrolase_sf"/>
</dbReference>
<accession>A0A497XQW8</accession>
<dbReference type="EC" id="3.1.3.18" evidence="4"/>
<dbReference type="Pfam" id="PF13419">
    <property type="entry name" value="HAD_2"/>
    <property type="match status" value="1"/>
</dbReference>
<dbReference type="NCBIfam" id="TIGR01549">
    <property type="entry name" value="HAD-SF-IA-v1"/>
    <property type="match status" value="1"/>
</dbReference>
<dbReference type="Gene3D" id="3.40.50.1000">
    <property type="entry name" value="HAD superfamily/HAD-like"/>
    <property type="match status" value="1"/>
</dbReference>
<dbReference type="EMBL" id="RCCJ01000001">
    <property type="protein sequence ID" value="RLJ71387.1"/>
    <property type="molecule type" value="Genomic_DNA"/>
</dbReference>
<evidence type="ECO:0000256" key="1">
    <source>
        <dbReference type="ARBA" id="ARBA00000830"/>
    </source>
</evidence>
<dbReference type="InterPro" id="IPR023198">
    <property type="entry name" value="PGP-like_dom2"/>
</dbReference>
<keyword evidence="6" id="KW-1185">Reference proteome</keyword>
<dbReference type="PANTHER" id="PTHR43434">
    <property type="entry name" value="PHOSPHOGLYCOLATE PHOSPHATASE"/>
    <property type="match status" value="1"/>
</dbReference>
<organism evidence="5 6">
    <name type="scientific">Hydrogenivirga caldilitoris</name>
    <dbReference type="NCBI Taxonomy" id="246264"/>
    <lineage>
        <taxon>Bacteria</taxon>
        <taxon>Pseudomonadati</taxon>
        <taxon>Aquificota</taxon>
        <taxon>Aquificia</taxon>
        <taxon>Aquificales</taxon>
        <taxon>Aquificaceae</taxon>
        <taxon>Hydrogenivirga</taxon>
    </lineage>
</organism>
<dbReference type="RefSeq" id="WP_121012727.1">
    <property type="nucleotide sequence ID" value="NZ_RCCJ01000001.1"/>
</dbReference>
<evidence type="ECO:0000256" key="2">
    <source>
        <dbReference type="ARBA" id="ARBA00004818"/>
    </source>
</evidence>
<evidence type="ECO:0000313" key="6">
    <source>
        <dbReference type="Proteomes" id="UP000267841"/>
    </source>
</evidence>
<dbReference type="AlphaFoldDB" id="A0A497XQW8"/>
<dbReference type="NCBIfam" id="TIGR01509">
    <property type="entry name" value="HAD-SF-IA-v3"/>
    <property type="match status" value="1"/>
</dbReference>
<comment type="caution">
    <text evidence="5">The sequence shown here is derived from an EMBL/GenBank/DDBJ whole genome shotgun (WGS) entry which is preliminary data.</text>
</comment>
<comment type="similarity">
    <text evidence="3">Belongs to the HAD-like hydrolase superfamily. CbbY/CbbZ/Gph/YieH family.</text>
</comment>
<protein>
    <recommendedName>
        <fullName evidence="4">phosphoglycolate phosphatase</fullName>
        <ecNumber evidence="4">3.1.3.18</ecNumber>
    </recommendedName>
</protein>
<dbReference type="InterPro" id="IPR006439">
    <property type="entry name" value="HAD-SF_hydro_IA"/>
</dbReference>
<dbReference type="InterPro" id="IPR041492">
    <property type="entry name" value="HAD_2"/>
</dbReference>
<dbReference type="SFLD" id="SFLDG01135">
    <property type="entry name" value="C1.5.6:_HAD__Beta-PGM__Phospha"/>
    <property type="match status" value="1"/>
</dbReference>
<proteinExistence type="inferred from homology"/>
<evidence type="ECO:0000313" key="5">
    <source>
        <dbReference type="EMBL" id="RLJ71387.1"/>
    </source>
</evidence>
<dbReference type="FunFam" id="3.40.50.1000:FF:000022">
    <property type="entry name" value="Phosphoglycolate phosphatase"/>
    <property type="match status" value="1"/>
</dbReference>
<dbReference type="InterPro" id="IPR023214">
    <property type="entry name" value="HAD_sf"/>
</dbReference>
<gene>
    <name evidence="5" type="ORF">BCF55_1689</name>
</gene>
<evidence type="ECO:0000256" key="3">
    <source>
        <dbReference type="ARBA" id="ARBA00006171"/>
    </source>
</evidence>
<dbReference type="SUPFAM" id="SSF56784">
    <property type="entry name" value="HAD-like"/>
    <property type="match status" value="1"/>
</dbReference>
<sequence>MKAYLFDLDGTLIDSADDIALALQETLKELGMPEKMPENVRRLIGGGVKALLEQVLGEDFREEYVRVFRKYYVGNPVVYTRPYPGIPETLQALKKRGVPLVVVTNKLEELSLRILEKLELLDFFELVVGGDTFSEKKPSPLPILKALEFIGIEPGEALMIGDTEADIESGRKAGTKTALAKWGYVRLNSLKPDYLLNRPEELLSLASQGSDV</sequence>
<dbReference type="OrthoDB" id="9807630at2"/>
<dbReference type="Proteomes" id="UP000267841">
    <property type="component" value="Unassembled WGS sequence"/>
</dbReference>
<comment type="pathway">
    <text evidence="2">Organic acid metabolism; glycolate biosynthesis; glycolate from 2-phosphoglycolate: step 1/1.</text>
</comment>
<dbReference type="PRINTS" id="PR00413">
    <property type="entry name" value="HADHALOGNASE"/>
</dbReference>
<dbReference type="SFLD" id="SFLDS00003">
    <property type="entry name" value="Haloacid_Dehalogenase"/>
    <property type="match status" value="1"/>
</dbReference>